<feature type="transmembrane region" description="Helical" evidence="8">
    <location>
        <begin position="234"/>
        <end position="255"/>
    </location>
</feature>
<dbReference type="SUPFAM" id="SSF103473">
    <property type="entry name" value="MFS general substrate transporter"/>
    <property type="match status" value="1"/>
</dbReference>
<comment type="caution">
    <text evidence="10">The sequence shown here is derived from an EMBL/GenBank/DDBJ whole genome shotgun (WGS) entry which is preliminary data.</text>
</comment>
<feature type="transmembrane region" description="Helical" evidence="8">
    <location>
        <begin position="428"/>
        <end position="449"/>
    </location>
</feature>
<evidence type="ECO:0000313" key="10">
    <source>
        <dbReference type="EMBL" id="KAK7866871.1"/>
    </source>
</evidence>
<evidence type="ECO:0000256" key="3">
    <source>
        <dbReference type="ARBA" id="ARBA00022692"/>
    </source>
</evidence>
<organism evidence="10 11">
    <name type="scientific">Gryllus longicercus</name>
    <dbReference type="NCBI Taxonomy" id="2509291"/>
    <lineage>
        <taxon>Eukaryota</taxon>
        <taxon>Metazoa</taxon>
        <taxon>Ecdysozoa</taxon>
        <taxon>Arthropoda</taxon>
        <taxon>Hexapoda</taxon>
        <taxon>Insecta</taxon>
        <taxon>Pterygota</taxon>
        <taxon>Neoptera</taxon>
        <taxon>Polyneoptera</taxon>
        <taxon>Orthoptera</taxon>
        <taxon>Ensifera</taxon>
        <taxon>Gryllidea</taxon>
        <taxon>Grylloidea</taxon>
        <taxon>Gryllidae</taxon>
        <taxon>Gryllinae</taxon>
        <taxon>Gryllus</taxon>
    </lineage>
</organism>
<dbReference type="InterPro" id="IPR011701">
    <property type="entry name" value="MFS"/>
</dbReference>
<dbReference type="GO" id="GO:0016020">
    <property type="term" value="C:membrane"/>
    <property type="evidence" value="ECO:0007669"/>
    <property type="project" value="UniProtKB-SubCell"/>
</dbReference>
<dbReference type="InterPro" id="IPR050382">
    <property type="entry name" value="MFS_Na/Anion_cotransporter"/>
</dbReference>
<feature type="compositionally biased region" description="Polar residues" evidence="7">
    <location>
        <begin position="530"/>
        <end position="547"/>
    </location>
</feature>
<feature type="transmembrane region" description="Helical" evidence="8">
    <location>
        <begin position="144"/>
        <end position="163"/>
    </location>
</feature>
<proteinExistence type="predicted"/>
<evidence type="ECO:0000256" key="1">
    <source>
        <dbReference type="ARBA" id="ARBA00004141"/>
    </source>
</evidence>
<sequence>MGLLGKIRDFVPARYVLCLMLFFGFMVTFLLRVNLNMSVVAMVARPAAAAEASTGDARAPSTGGYCPRHAPPAPPAPPATTTTQRTLPPNASDAEVLSVASAAAGEFDWDEMQQGVILGSFFWGYLVFQVPGGRVAELYGAKRIFGGAILLNGFMSLVLPSAARLHWSLLLVIRAMQGLAQGVLFPSLNAAVSHWVPVAERAKFLSFTVCGASLGTVISMPLCGAILSSWGWEAVFYVSGILALTWSGAWWLLVYETPDQHPRISPKERQYLASCISTHRDKTYPVPWKAVFTSWQFWLGCIAAWGSDWGFHTFLTLGPKYIKEALDFDLEQSSWLASLPFLCQYAFAIIYGIIADELLKKGYRVLVVRRVSTIISHGGPALLVVILAFVGCNVTASIAILTTAVSLIGAFSAGFFQNPLDVAPNFAGSLTGIMNGIGSMTGVISPPLAGVILHNMGLSGWPVIFCIAAAMYLLSCLPYVLFVTAKVQPWNNVQSTSNEKHAELPMISHCPQNENGEEHSPENEKINPNVARNSCNIQSCPLPQTGS</sequence>
<feature type="transmembrane region" description="Helical" evidence="8">
    <location>
        <begin position="297"/>
        <end position="315"/>
    </location>
</feature>
<dbReference type="FunFam" id="1.20.1250.20:FF:000003">
    <property type="entry name" value="Solute carrier family 17 member 3"/>
    <property type="match status" value="1"/>
</dbReference>
<feature type="transmembrane region" description="Helical" evidence="8">
    <location>
        <begin position="396"/>
        <end position="416"/>
    </location>
</feature>
<keyword evidence="5 8" id="KW-1133">Transmembrane helix</keyword>
<feature type="compositionally biased region" description="Pro residues" evidence="7">
    <location>
        <begin position="69"/>
        <end position="78"/>
    </location>
</feature>
<feature type="domain" description="Major facilitator superfamily (MFS) profile" evidence="9">
    <location>
        <begin position="20"/>
        <end position="487"/>
    </location>
</feature>
<dbReference type="InterPro" id="IPR020846">
    <property type="entry name" value="MFS_dom"/>
</dbReference>
<name>A0AAN9VNY5_9ORTH</name>
<evidence type="ECO:0000256" key="2">
    <source>
        <dbReference type="ARBA" id="ARBA00022448"/>
    </source>
</evidence>
<keyword evidence="11" id="KW-1185">Reference proteome</keyword>
<comment type="subcellular location">
    <subcellularLocation>
        <location evidence="1">Membrane</location>
        <topology evidence="1">Multi-pass membrane protein</topology>
    </subcellularLocation>
</comment>
<dbReference type="Gene3D" id="1.20.1250.20">
    <property type="entry name" value="MFS general substrate transporter like domains"/>
    <property type="match status" value="2"/>
</dbReference>
<dbReference type="EMBL" id="JAZDUA010000134">
    <property type="protein sequence ID" value="KAK7866871.1"/>
    <property type="molecule type" value="Genomic_DNA"/>
</dbReference>
<evidence type="ECO:0000256" key="6">
    <source>
        <dbReference type="ARBA" id="ARBA00023136"/>
    </source>
</evidence>
<feature type="transmembrane region" description="Helical" evidence="8">
    <location>
        <begin position="169"/>
        <end position="192"/>
    </location>
</feature>
<dbReference type="Proteomes" id="UP001378592">
    <property type="component" value="Unassembled WGS sequence"/>
</dbReference>
<dbReference type="Pfam" id="PF07690">
    <property type="entry name" value="MFS_1"/>
    <property type="match status" value="1"/>
</dbReference>
<dbReference type="GO" id="GO:0006820">
    <property type="term" value="P:monoatomic anion transport"/>
    <property type="evidence" value="ECO:0007669"/>
    <property type="project" value="TreeGrafter"/>
</dbReference>
<feature type="compositionally biased region" description="Basic and acidic residues" evidence="7">
    <location>
        <begin position="516"/>
        <end position="525"/>
    </location>
</feature>
<dbReference type="PANTHER" id="PTHR11662:SF399">
    <property type="entry name" value="FI19708P1-RELATED"/>
    <property type="match status" value="1"/>
</dbReference>
<feature type="transmembrane region" description="Helical" evidence="8">
    <location>
        <begin position="461"/>
        <end position="482"/>
    </location>
</feature>
<reference evidence="10 11" key="1">
    <citation type="submission" date="2024-03" db="EMBL/GenBank/DDBJ databases">
        <title>The genome assembly and annotation of the cricket Gryllus longicercus Weissman &amp; Gray.</title>
        <authorList>
            <person name="Szrajer S."/>
            <person name="Gray D."/>
            <person name="Ylla G."/>
        </authorList>
    </citation>
    <scope>NUCLEOTIDE SEQUENCE [LARGE SCALE GENOMIC DNA]</scope>
    <source>
        <strain evidence="10">DAG 2021-001</strain>
        <tissue evidence="10">Whole body minus gut</tissue>
    </source>
</reference>
<feature type="transmembrane region" description="Helical" evidence="8">
    <location>
        <begin position="12"/>
        <end position="35"/>
    </location>
</feature>
<evidence type="ECO:0000256" key="4">
    <source>
        <dbReference type="ARBA" id="ARBA00022847"/>
    </source>
</evidence>
<accession>A0AAN9VNY5</accession>
<protein>
    <recommendedName>
        <fullName evidence="9">Major facilitator superfamily (MFS) profile domain-containing protein</fullName>
    </recommendedName>
</protein>
<keyword evidence="4" id="KW-0769">Symport</keyword>
<dbReference type="PANTHER" id="PTHR11662">
    <property type="entry name" value="SOLUTE CARRIER FAMILY 17"/>
    <property type="match status" value="1"/>
</dbReference>
<evidence type="ECO:0000256" key="7">
    <source>
        <dbReference type="SAM" id="MobiDB-lite"/>
    </source>
</evidence>
<keyword evidence="3 8" id="KW-0812">Transmembrane</keyword>
<gene>
    <name evidence="10" type="ORF">R5R35_006036</name>
</gene>
<evidence type="ECO:0000259" key="9">
    <source>
        <dbReference type="PROSITE" id="PS50850"/>
    </source>
</evidence>
<dbReference type="AlphaFoldDB" id="A0AAN9VNY5"/>
<evidence type="ECO:0000256" key="8">
    <source>
        <dbReference type="SAM" id="Phobius"/>
    </source>
</evidence>
<feature type="region of interest" description="Disordered" evidence="7">
    <location>
        <begin position="53"/>
        <end position="88"/>
    </location>
</feature>
<feature type="transmembrane region" description="Helical" evidence="8">
    <location>
        <begin position="204"/>
        <end position="228"/>
    </location>
</feature>
<feature type="transmembrane region" description="Helical" evidence="8">
    <location>
        <begin position="335"/>
        <end position="355"/>
    </location>
</feature>
<keyword evidence="6 8" id="KW-0472">Membrane</keyword>
<dbReference type="GO" id="GO:0015293">
    <property type="term" value="F:symporter activity"/>
    <property type="evidence" value="ECO:0007669"/>
    <property type="project" value="UniProtKB-KW"/>
</dbReference>
<feature type="region of interest" description="Disordered" evidence="7">
    <location>
        <begin position="499"/>
        <end position="547"/>
    </location>
</feature>
<evidence type="ECO:0000313" key="11">
    <source>
        <dbReference type="Proteomes" id="UP001378592"/>
    </source>
</evidence>
<feature type="transmembrane region" description="Helical" evidence="8">
    <location>
        <begin position="367"/>
        <end position="390"/>
    </location>
</feature>
<evidence type="ECO:0000256" key="5">
    <source>
        <dbReference type="ARBA" id="ARBA00022989"/>
    </source>
</evidence>
<dbReference type="InterPro" id="IPR036259">
    <property type="entry name" value="MFS_trans_sf"/>
</dbReference>
<feature type="compositionally biased region" description="Low complexity" evidence="7">
    <location>
        <begin position="79"/>
        <end position="88"/>
    </location>
</feature>
<keyword evidence="2" id="KW-0813">Transport</keyword>
<dbReference type="PROSITE" id="PS50850">
    <property type="entry name" value="MFS"/>
    <property type="match status" value="1"/>
</dbReference>